<sequence>MDKLDSVQLVKNDRGDNILIYFMSDGTVFRVLEADLYAKHWEELRYVSHIFQVKNKSCQHISNLLKDQIRRKMGITGNKNAGPFIPKYLNHKGQLVEMKKNSAKIVTIAGIRTLAFNEESDKAYNIRLDRDLKKNKIYDLRAAIYQTGVSDPELREIKRQMITVLEEAERELLRGYLQTANGVYAAKD</sequence>
<reference evidence="1 2" key="2">
    <citation type="submission" date="2017-10" db="EMBL/GenBank/DDBJ databases">
        <title>Genome analyses suggest a sexual origin of heterokaryosis in a supposedly ancient asexual fungus.</title>
        <authorList>
            <person name="Corradi N."/>
            <person name="Sedzielewska K."/>
            <person name="Noel J."/>
            <person name="Charron P."/>
            <person name="Farinelli L."/>
            <person name="Marton T."/>
            <person name="Kruger M."/>
            <person name="Pelin A."/>
            <person name="Brachmann A."/>
            <person name="Corradi N."/>
        </authorList>
    </citation>
    <scope>NUCLEOTIDE SEQUENCE [LARGE SCALE GENOMIC DNA]</scope>
    <source>
        <strain evidence="1 2">A1</strain>
    </source>
</reference>
<organism evidence="1 2">
    <name type="scientific">Rhizophagus irregularis</name>
    <dbReference type="NCBI Taxonomy" id="588596"/>
    <lineage>
        <taxon>Eukaryota</taxon>
        <taxon>Fungi</taxon>
        <taxon>Fungi incertae sedis</taxon>
        <taxon>Mucoromycota</taxon>
        <taxon>Glomeromycotina</taxon>
        <taxon>Glomeromycetes</taxon>
        <taxon>Glomerales</taxon>
        <taxon>Glomeraceae</taxon>
        <taxon>Rhizophagus</taxon>
    </lineage>
</organism>
<dbReference type="Proteomes" id="UP000232688">
    <property type="component" value="Unassembled WGS sequence"/>
</dbReference>
<accession>A0A2N0QYE7</accession>
<protein>
    <submittedName>
        <fullName evidence="1">Uncharacterized protein</fullName>
    </submittedName>
</protein>
<dbReference type="VEuPathDB" id="FungiDB:RhiirA1_474647"/>
<proteinExistence type="predicted"/>
<evidence type="ECO:0000313" key="1">
    <source>
        <dbReference type="EMBL" id="PKC56020.1"/>
    </source>
</evidence>
<evidence type="ECO:0000313" key="2">
    <source>
        <dbReference type="Proteomes" id="UP000232688"/>
    </source>
</evidence>
<name>A0A2N0QYE7_9GLOM</name>
<dbReference type="EMBL" id="LLXH01002321">
    <property type="protein sequence ID" value="PKC56020.1"/>
    <property type="molecule type" value="Genomic_DNA"/>
</dbReference>
<gene>
    <name evidence="1" type="ORF">RhiirA1_474647</name>
</gene>
<dbReference type="AlphaFoldDB" id="A0A2N0QYE7"/>
<comment type="caution">
    <text evidence="1">The sequence shown here is derived from an EMBL/GenBank/DDBJ whole genome shotgun (WGS) entry which is preliminary data.</text>
</comment>
<reference evidence="1 2" key="1">
    <citation type="submission" date="2017-10" db="EMBL/GenBank/DDBJ databases">
        <title>Extensive intraspecific genome diversity in a model arbuscular mycorrhizal fungus.</title>
        <authorList>
            <person name="Chen E.C.H."/>
            <person name="Morin E."/>
            <person name="Baudet D."/>
            <person name="Noel J."/>
            <person name="Ndikumana S."/>
            <person name="Charron P."/>
            <person name="St-Onge C."/>
            <person name="Giorgi J."/>
            <person name="Grigoriev I.V."/>
            <person name="Roux C."/>
            <person name="Martin F.M."/>
            <person name="Corradi N."/>
        </authorList>
    </citation>
    <scope>NUCLEOTIDE SEQUENCE [LARGE SCALE GENOMIC DNA]</scope>
    <source>
        <strain evidence="1 2">A1</strain>
    </source>
</reference>